<dbReference type="Pfam" id="PF20050">
    <property type="entry name" value="DUF6452"/>
    <property type="match status" value="1"/>
</dbReference>
<sequence>MLLLTLGLVACETQRDPCLTPTTVYVRAGAYRFADTGTAVLDTFLLNPILGPADSPQKGYSAGQNVNKFYNEITLNPTVDSCSWYFVPDSAYLDRRDTITFYYYRQLKFISNACGYTYYYSINNVKSTRHGFADNIHAIDSVVLSSGTINGNANIENLKIYIHKNS</sequence>
<evidence type="ECO:0000313" key="2">
    <source>
        <dbReference type="Proteomes" id="UP000248745"/>
    </source>
</evidence>
<organism evidence="1 2">
    <name type="scientific">Taibaiella soli</name>
    <dbReference type="NCBI Taxonomy" id="1649169"/>
    <lineage>
        <taxon>Bacteria</taxon>
        <taxon>Pseudomonadati</taxon>
        <taxon>Bacteroidota</taxon>
        <taxon>Chitinophagia</taxon>
        <taxon>Chitinophagales</taxon>
        <taxon>Chitinophagaceae</taxon>
        <taxon>Taibaiella</taxon>
    </lineage>
</organism>
<dbReference type="AlphaFoldDB" id="A0A2W2BJV7"/>
<protein>
    <submittedName>
        <fullName evidence="1">Uncharacterized protein</fullName>
    </submittedName>
</protein>
<evidence type="ECO:0000313" key="1">
    <source>
        <dbReference type="EMBL" id="PZF73736.1"/>
    </source>
</evidence>
<name>A0A2W2BJV7_9BACT</name>
<proteinExistence type="predicted"/>
<keyword evidence="2" id="KW-1185">Reference proteome</keyword>
<comment type="caution">
    <text evidence="1">The sequence shown here is derived from an EMBL/GenBank/DDBJ whole genome shotgun (WGS) entry which is preliminary data.</text>
</comment>
<accession>A0A2W2BJV7</accession>
<reference evidence="1 2" key="1">
    <citation type="submission" date="2018-06" db="EMBL/GenBank/DDBJ databases">
        <title>Mucibacter soli gen. nov., sp. nov., a new member of the family Chitinophagaceae producing mucin.</title>
        <authorList>
            <person name="Kim M.-K."/>
            <person name="Park S."/>
            <person name="Kim T.-S."/>
            <person name="Joung Y."/>
            <person name="Han J.-H."/>
            <person name="Kim S.B."/>
        </authorList>
    </citation>
    <scope>NUCLEOTIDE SEQUENCE [LARGE SCALE GENOMIC DNA]</scope>
    <source>
        <strain evidence="1 2">R1-15</strain>
    </source>
</reference>
<dbReference type="InterPro" id="IPR045607">
    <property type="entry name" value="DUF6452"/>
</dbReference>
<dbReference type="EMBL" id="QKTW01000010">
    <property type="protein sequence ID" value="PZF73736.1"/>
    <property type="molecule type" value="Genomic_DNA"/>
</dbReference>
<gene>
    <name evidence="1" type="ORF">DN068_06995</name>
</gene>
<dbReference type="Proteomes" id="UP000248745">
    <property type="component" value="Unassembled WGS sequence"/>
</dbReference>